<sequence>MTEPAVAVHPLIFDHLNAPVTAEFDVPPETRCPASMTRNTSGSGPAATPASDFELGCGKAYLRMGNVTERVQLVLATTLLVAVLGTLAINALVVARTPRL</sequence>
<reference evidence="2" key="2">
    <citation type="submission" date="2020-09" db="EMBL/GenBank/DDBJ databases">
        <authorList>
            <person name="Sun Q."/>
            <person name="Zhou Y."/>
        </authorList>
    </citation>
    <scope>NUCLEOTIDE SEQUENCE</scope>
    <source>
        <strain evidence="2">CGMCC 4.7201</strain>
    </source>
</reference>
<keyword evidence="1" id="KW-0472">Membrane</keyword>
<evidence type="ECO:0000256" key="1">
    <source>
        <dbReference type="SAM" id="Phobius"/>
    </source>
</evidence>
<organism evidence="2 3">
    <name type="scientific">Wenjunlia tyrosinilytica</name>
    <dbReference type="NCBI Taxonomy" id="1544741"/>
    <lineage>
        <taxon>Bacteria</taxon>
        <taxon>Bacillati</taxon>
        <taxon>Actinomycetota</taxon>
        <taxon>Actinomycetes</taxon>
        <taxon>Kitasatosporales</taxon>
        <taxon>Streptomycetaceae</taxon>
        <taxon>Wenjunlia</taxon>
    </lineage>
</organism>
<protein>
    <submittedName>
        <fullName evidence="2">Uncharacterized protein</fullName>
    </submittedName>
</protein>
<accession>A0A918E193</accession>
<keyword evidence="1" id="KW-1133">Transmembrane helix</keyword>
<dbReference type="Proteomes" id="UP000641932">
    <property type="component" value="Unassembled WGS sequence"/>
</dbReference>
<feature type="transmembrane region" description="Helical" evidence="1">
    <location>
        <begin position="73"/>
        <end position="95"/>
    </location>
</feature>
<reference evidence="2" key="1">
    <citation type="journal article" date="2014" name="Int. J. Syst. Evol. Microbiol.">
        <title>Complete genome sequence of Corynebacterium casei LMG S-19264T (=DSM 44701T), isolated from a smear-ripened cheese.</title>
        <authorList>
            <consortium name="US DOE Joint Genome Institute (JGI-PGF)"/>
            <person name="Walter F."/>
            <person name="Albersmeier A."/>
            <person name="Kalinowski J."/>
            <person name="Ruckert C."/>
        </authorList>
    </citation>
    <scope>NUCLEOTIDE SEQUENCE</scope>
    <source>
        <strain evidence="2">CGMCC 4.7201</strain>
    </source>
</reference>
<keyword evidence="1" id="KW-0812">Transmembrane</keyword>
<evidence type="ECO:0000313" key="3">
    <source>
        <dbReference type="Proteomes" id="UP000641932"/>
    </source>
</evidence>
<gene>
    <name evidence="2" type="ORF">GCM10012280_58080</name>
</gene>
<dbReference type="EMBL" id="BMMS01000031">
    <property type="protein sequence ID" value="GGO97089.1"/>
    <property type="molecule type" value="Genomic_DNA"/>
</dbReference>
<proteinExistence type="predicted"/>
<comment type="caution">
    <text evidence="2">The sequence shown here is derived from an EMBL/GenBank/DDBJ whole genome shotgun (WGS) entry which is preliminary data.</text>
</comment>
<name>A0A918E193_9ACTN</name>
<dbReference type="AlphaFoldDB" id="A0A918E193"/>
<keyword evidence="3" id="KW-1185">Reference proteome</keyword>
<evidence type="ECO:0000313" key="2">
    <source>
        <dbReference type="EMBL" id="GGO97089.1"/>
    </source>
</evidence>